<organism evidence="2">
    <name type="scientific">Primula vulgaris waikavirus</name>
    <dbReference type="NCBI Taxonomy" id="3027348"/>
    <lineage>
        <taxon>Viruses</taxon>
        <taxon>Riboviria</taxon>
        <taxon>Orthornavirae</taxon>
        <taxon>Pisuviricota</taxon>
        <taxon>Pisoniviricetes</taxon>
        <taxon>Picornavirales</taxon>
        <taxon>Secoviridae</taxon>
        <taxon>Waikavirus</taxon>
        <taxon>Ritunrivirus</taxon>
        <taxon>Waikavirus primulae</taxon>
    </lineage>
</organism>
<keyword evidence="1" id="KW-1133">Transmembrane helix</keyword>
<keyword evidence="1" id="KW-0812">Transmembrane</keyword>
<keyword evidence="1" id="KW-0472">Membrane</keyword>
<dbReference type="EMBL" id="BK062995">
    <property type="protein sequence ID" value="DBA13320.1"/>
    <property type="molecule type" value="Genomic_RNA"/>
</dbReference>
<evidence type="ECO:0000256" key="1">
    <source>
        <dbReference type="SAM" id="Phobius"/>
    </source>
</evidence>
<feature type="transmembrane region" description="Helical" evidence="1">
    <location>
        <begin position="5"/>
        <end position="25"/>
    </location>
</feature>
<evidence type="ECO:0000313" key="2">
    <source>
        <dbReference type="EMBL" id="DBA13320.1"/>
    </source>
</evidence>
<sequence length="87" mass="9536">MLRVLLVISLAVNLLALFLICLGIVLKIEIIIIVGIFVIMLSIFLNVLALVTRPEESFSQFAERASTGTPLANIARPRANLPRPAPR</sequence>
<proteinExistence type="predicted"/>
<reference evidence="2" key="1">
    <citation type="journal article" date="2023" name="Virology">
        <title>Broadening the host range and genetic diversity of waikaviruses.</title>
        <authorList>
            <person name="Sidharthan V.K."/>
            <person name="Rajeswari V."/>
            <person name="Baranwal V.K."/>
        </authorList>
    </citation>
    <scope>NUCLEOTIDE SEQUENCE</scope>
    <source>
        <strain evidence="2">Pri vul</strain>
    </source>
</reference>
<accession>A0AA48P957</accession>
<protein>
    <submittedName>
        <fullName evidence="2">ORFX protein</fullName>
    </submittedName>
</protein>
<name>A0AA48P957_9SECO</name>
<feature type="transmembrane region" description="Helical" evidence="1">
    <location>
        <begin position="31"/>
        <end position="51"/>
    </location>
</feature>